<keyword evidence="2" id="KW-1185">Reference proteome</keyword>
<gene>
    <name evidence="1" type="ORF">L2E82_31681</name>
</gene>
<evidence type="ECO:0000313" key="2">
    <source>
        <dbReference type="Proteomes" id="UP001055811"/>
    </source>
</evidence>
<dbReference type="EMBL" id="CM042014">
    <property type="protein sequence ID" value="KAI3720690.1"/>
    <property type="molecule type" value="Genomic_DNA"/>
</dbReference>
<protein>
    <submittedName>
        <fullName evidence="1">Uncharacterized protein</fullName>
    </submittedName>
</protein>
<sequence>MRRLQQFCRSIDHCEYPLQIHLSPHPSLFLNRQASSLCIALSTTARLLIEPFSQLTNDGIGLSIICQISLQIDPCCFSFEFFVKILKVEQLYVDQNLSSCYEFVKQSCLLILNHLSAMDKQRECPEEYKEVISTLMFAAARFAYLPELRELRSLFSERYGNCLEPYVNKELLNMFFFNKSISY</sequence>
<reference evidence="1 2" key="2">
    <citation type="journal article" date="2022" name="Mol. Ecol. Resour.">
        <title>The genomes of chicory, endive, great burdock and yacon provide insights into Asteraceae paleo-polyploidization history and plant inulin production.</title>
        <authorList>
            <person name="Fan W."/>
            <person name="Wang S."/>
            <person name="Wang H."/>
            <person name="Wang A."/>
            <person name="Jiang F."/>
            <person name="Liu H."/>
            <person name="Zhao H."/>
            <person name="Xu D."/>
            <person name="Zhang Y."/>
        </authorList>
    </citation>
    <scope>NUCLEOTIDE SEQUENCE [LARGE SCALE GENOMIC DNA]</scope>
    <source>
        <strain evidence="2">cv. Punajuju</strain>
        <tissue evidence="1">Leaves</tissue>
    </source>
</reference>
<dbReference type="Proteomes" id="UP001055811">
    <property type="component" value="Linkage Group LG06"/>
</dbReference>
<organism evidence="1 2">
    <name type="scientific">Cichorium intybus</name>
    <name type="common">Chicory</name>
    <dbReference type="NCBI Taxonomy" id="13427"/>
    <lineage>
        <taxon>Eukaryota</taxon>
        <taxon>Viridiplantae</taxon>
        <taxon>Streptophyta</taxon>
        <taxon>Embryophyta</taxon>
        <taxon>Tracheophyta</taxon>
        <taxon>Spermatophyta</taxon>
        <taxon>Magnoliopsida</taxon>
        <taxon>eudicotyledons</taxon>
        <taxon>Gunneridae</taxon>
        <taxon>Pentapetalae</taxon>
        <taxon>asterids</taxon>
        <taxon>campanulids</taxon>
        <taxon>Asterales</taxon>
        <taxon>Asteraceae</taxon>
        <taxon>Cichorioideae</taxon>
        <taxon>Cichorieae</taxon>
        <taxon>Cichoriinae</taxon>
        <taxon>Cichorium</taxon>
    </lineage>
</organism>
<accession>A0ACB9BFF0</accession>
<reference evidence="2" key="1">
    <citation type="journal article" date="2022" name="Mol. Ecol. Resour.">
        <title>The genomes of chicory, endive, great burdock and yacon provide insights into Asteraceae palaeo-polyploidization history and plant inulin production.</title>
        <authorList>
            <person name="Fan W."/>
            <person name="Wang S."/>
            <person name="Wang H."/>
            <person name="Wang A."/>
            <person name="Jiang F."/>
            <person name="Liu H."/>
            <person name="Zhao H."/>
            <person name="Xu D."/>
            <person name="Zhang Y."/>
        </authorList>
    </citation>
    <scope>NUCLEOTIDE SEQUENCE [LARGE SCALE GENOMIC DNA]</scope>
    <source>
        <strain evidence="2">cv. Punajuju</strain>
    </source>
</reference>
<comment type="caution">
    <text evidence="1">The sequence shown here is derived from an EMBL/GenBank/DDBJ whole genome shotgun (WGS) entry which is preliminary data.</text>
</comment>
<name>A0ACB9BFF0_CICIN</name>
<evidence type="ECO:0000313" key="1">
    <source>
        <dbReference type="EMBL" id="KAI3720690.1"/>
    </source>
</evidence>
<proteinExistence type="predicted"/>